<dbReference type="Proteomes" id="UP001379533">
    <property type="component" value="Chromosome"/>
</dbReference>
<evidence type="ECO:0000313" key="1">
    <source>
        <dbReference type="EMBL" id="WXA96746.1"/>
    </source>
</evidence>
<protein>
    <submittedName>
        <fullName evidence="1">Uncharacterized protein</fullName>
    </submittedName>
</protein>
<organism evidence="1 2">
    <name type="scientific">Pendulispora brunnea</name>
    <dbReference type="NCBI Taxonomy" id="2905690"/>
    <lineage>
        <taxon>Bacteria</taxon>
        <taxon>Pseudomonadati</taxon>
        <taxon>Myxococcota</taxon>
        <taxon>Myxococcia</taxon>
        <taxon>Myxococcales</taxon>
        <taxon>Sorangiineae</taxon>
        <taxon>Pendulisporaceae</taxon>
        <taxon>Pendulispora</taxon>
    </lineage>
</organism>
<name>A0ABZ2KDR6_9BACT</name>
<evidence type="ECO:0000313" key="2">
    <source>
        <dbReference type="Proteomes" id="UP001379533"/>
    </source>
</evidence>
<proteinExistence type="predicted"/>
<reference evidence="1 2" key="1">
    <citation type="submission" date="2021-12" db="EMBL/GenBank/DDBJ databases">
        <title>Discovery of the Pendulisporaceae a myxobacterial family with distinct sporulation behavior and unique specialized metabolism.</title>
        <authorList>
            <person name="Garcia R."/>
            <person name="Popoff A."/>
            <person name="Bader C.D."/>
            <person name="Loehr J."/>
            <person name="Walesch S."/>
            <person name="Walt C."/>
            <person name="Boldt J."/>
            <person name="Bunk B."/>
            <person name="Haeckl F.J.F.P.J."/>
            <person name="Gunesch A.P."/>
            <person name="Birkelbach J."/>
            <person name="Nuebel U."/>
            <person name="Pietschmann T."/>
            <person name="Bach T."/>
            <person name="Mueller R."/>
        </authorList>
    </citation>
    <scope>NUCLEOTIDE SEQUENCE [LARGE SCALE GENOMIC DNA]</scope>
    <source>
        <strain evidence="1 2">MSr12523</strain>
    </source>
</reference>
<gene>
    <name evidence="1" type="ORF">LZC95_07840</name>
</gene>
<keyword evidence="2" id="KW-1185">Reference proteome</keyword>
<dbReference type="RefSeq" id="WP_394847362.1">
    <property type="nucleotide sequence ID" value="NZ_CP089982.1"/>
</dbReference>
<sequence>MAIKIIELDALANIVAGLSHRDSREEAALTLHDASFANIGALIATSPYRKTDRTACEPYAILAAAEAEGTTCNYGEAFTTLAELGPNAILHEETRAKLETMRELLALEYAAAVAEKYQREDLAAAVSQAVTQA</sequence>
<accession>A0ABZ2KDR6</accession>
<dbReference type="EMBL" id="CP089982">
    <property type="protein sequence ID" value="WXA96746.1"/>
    <property type="molecule type" value="Genomic_DNA"/>
</dbReference>